<protein>
    <submittedName>
        <fullName evidence="2">Uncharacterized protein</fullName>
    </submittedName>
</protein>
<feature type="region of interest" description="Disordered" evidence="1">
    <location>
        <begin position="1"/>
        <end position="24"/>
    </location>
</feature>
<reference evidence="2 3" key="1">
    <citation type="journal article" date="2018" name="Nat. Ecol. Evol.">
        <title>Pezizomycetes genomes reveal the molecular basis of ectomycorrhizal truffle lifestyle.</title>
        <authorList>
            <person name="Murat C."/>
            <person name="Payen T."/>
            <person name="Noel B."/>
            <person name="Kuo A."/>
            <person name="Morin E."/>
            <person name="Chen J."/>
            <person name="Kohler A."/>
            <person name="Krizsan K."/>
            <person name="Balestrini R."/>
            <person name="Da Silva C."/>
            <person name="Montanini B."/>
            <person name="Hainaut M."/>
            <person name="Levati E."/>
            <person name="Barry K.W."/>
            <person name="Belfiori B."/>
            <person name="Cichocki N."/>
            <person name="Clum A."/>
            <person name="Dockter R.B."/>
            <person name="Fauchery L."/>
            <person name="Guy J."/>
            <person name="Iotti M."/>
            <person name="Le Tacon F."/>
            <person name="Lindquist E.A."/>
            <person name="Lipzen A."/>
            <person name="Malagnac F."/>
            <person name="Mello A."/>
            <person name="Molinier V."/>
            <person name="Miyauchi S."/>
            <person name="Poulain J."/>
            <person name="Riccioni C."/>
            <person name="Rubini A."/>
            <person name="Sitrit Y."/>
            <person name="Splivallo R."/>
            <person name="Traeger S."/>
            <person name="Wang M."/>
            <person name="Zifcakova L."/>
            <person name="Wipf D."/>
            <person name="Zambonelli A."/>
            <person name="Paolocci F."/>
            <person name="Nowrousian M."/>
            <person name="Ottonello S."/>
            <person name="Baldrian P."/>
            <person name="Spatafora J.W."/>
            <person name="Henrissat B."/>
            <person name="Nagy L.G."/>
            <person name="Aury J.M."/>
            <person name="Wincker P."/>
            <person name="Grigoriev I.V."/>
            <person name="Bonfante P."/>
            <person name="Martin F.M."/>
        </authorList>
    </citation>
    <scope>NUCLEOTIDE SEQUENCE [LARGE SCALE GENOMIC DNA]</scope>
    <source>
        <strain evidence="2 3">120613-1</strain>
    </source>
</reference>
<evidence type="ECO:0000313" key="2">
    <source>
        <dbReference type="EMBL" id="RPA94401.1"/>
    </source>
</evidence>
<organism evidence="2 3">
    <name type="scientific">Choiromyces venosus 120613-1</name>
    <dbReference type="NCBI Taxonomy" id="1336337"/>
    <lineage>
        <taxon>Eukaryota</taxon>
        <taxon>Fungi</taxon>
        <taxon>Dikarya</taxon>
        <taxon>Ascomycota</taxon>
        <taxon>Pezizomycotina</taxon>
        <taxon>Pezizomycetes</taxon>
        <taxon>Pezizales</taxon>
        <taxon>Tuberaceae</taxon>
        <taxon>Choiromyces</taxon>
    </lineage>
</organism>
<accession>A0A3N4JCJ3</accession>
<sequence>MLDAGLTYTPSSYPGDSSHNVTLHSQTSTAIKLSTGKKETPRVPKPTIDKSKKHPIKYKYTSSNITRNRPPKGIYSLDEQQHQYSDINLPTEWATILYILRCTIDYFAMLSSVVLRACFINICMPPYKHITGFCQRVSTCFLFLNYHVLRGSILGGYLCSTCTTNCEYWAQ</sequence>
<dbReference type="AlphaFoldDB" id="A0A3N4JCJ3"/>
<keyword evidence="3" id="KW-1185">Reference proteome</keyword>
<feature type="compositionally biased region" description="Polar residues" evidence="1">
    <location>
        <begin position="8"/>
        <end position="24"/>
    </location>
</feature>
<dbReference type="Proteomes" id="UP000276215">
    <property type="component" value="Unassembled WGS sequence"/>
</dbReference>
<evidence type="ECO:0000256" key="1">
    <source>
        <dbReference type="SAM" id="MobiDB-lite"/>
    </source>
</evidence>
<evidence type="ECO:0000313" key="3">
    <source>
        <dbReference type="Proteomes" id="UP000276215"/>
    </source>
</evidence>
<gene>
    <name evidence="2" type="ORF">L873DRAFT_1432876</name>
</gene>
<dbReference type="EMBL" id="ML120437">
    <property type="protein sequence ID" value="RPA94401.1"/>
    <property type="molecule type" value="Genomic_DNA"/>
</dbReference>
<name>A0A3N4JCJ3_9PEZI</name>
<proteinExistence type="predicted"/>